<keyword evidence="1" id="KW-0472">Membrane</keyword>
<gene>
    <name evidence="2" type="ORF">HCJ96_00835</name>
</gene>
<comment type="caution">
    <text evidence="2">The sequence shown here is derived from an EMBL/GenBank/DDBJ whole genome shotgun (WGS) entry which is preliminary data.</text>
</comment>
<evidence type="ECO:0008006" key="4">
    <source>
        <dbReference type="Google" id="ProtNLM"/>
    </source>
</evidence>
<evidence type="ECO:0000313" key="2">
    <source>
        <dbReference type="EMBL" id="NMH58569.1"/>
    </source>
</evidence>
<feature type="transmembrane region" description="Helical" evidence="1">
    <location>
        <begin position="81"/>
        <end position="105"/>
    </location>
</feature>
<feature type="transmembrane region" description="Helical" evidence="1">
    <location>
        <begin position="111"/>
        <end position="132"/>
    </location>
</feature>
<keyword evidence="3" id="KW-1185">Reference proteome</keyword>
<evidence type="ECO:0000313" key="3">
    <source>
        <dbReference type="Proteomes" id="UP000709336"/>
    </source>
</evidence>
<sequence>MSQKIQHHDTIKESLVDSEHLQIAAIYDTAEDAQRSAEELSQDSGISRRQIVMINPDDTHYGEKLEGSSRAIGKTMWNSHLLLGTIGLLAGLAAAFLLVTFGPALTQQNPLFTYIALISPGIFVGLFFAGLVSLRPDRTEIIDAVRHAMKTRHYALVVNLKKNQSAAKVAEVLKRKSSQVVEAIH</sequence>
<accession>A0ABX1QXK0</accession>
<name>A0ABX1QXK0_9ALTE</name>
<keyword evidence="1" id="KW-1133">Transmembrane helix</keyword>
<keyword evidence="1" id="KW-0812">Transmembrane</keyword>
<dbReference type="RefSeq" id="WP_169209134.1">
    <property type="nucleotide sequence ID" value="NZ_JAATNW010000001.1"/>
</dbReference>
<dbReference type="EMBL" id="JAATNW010000001">
    <property type="protein sequence ID" value="NMH58569.1"/>
    <property type="molecule type" value="Genomic_DNA"/>
</dbReference>
<evidence type="ECO:0000256" key="1">
    <source>
        <dbReference type="SAM" id="Phobius"/>
    </source>
</evidence>
<protein>
    <recommendedName>
        <fullName evidence="4">Riboflavin biosynthesis protein RibA</fullName>
    </recommendedName>
</protein>
<reference evidence="2 3" key="1">
    <citation type="submission" date="2020-03" db="EMBL/GenBank/DDBJ databases">
        <title>Alteromonas ponticola sp. nov., isolated from seawater.</title>
        <authorList>
            <person name="Yoon J.-H."/>
            <person name="Kim Y.-O."/>
        </authorList>
    </citation>
    <scope>NUCLEOTIDE SEQUENCE [LARGE SCALE GENOMIC DNA]</scope>
    <source>
        <strain evidence="2 3">MYP5</strain>
    </source>
</reference>
<organism evidence="2 3">
    <name type="scientific">Alteromonas ponticola</name>
    <dbReference type="NCBI Taxonomy" id="2720613"/>
    <lineage>
        <taxon>Bacteria</taxon>
        <taxon>Pseudomonadati</taxon>
        <taxon>Pseudomonadota</taxon>
        <taxon>Gammaproteobacteria</taxon>
        <taxon>Alteromonadales</taxon>
        <taxon>Alteromonadaceae</taxon>
        <taxon>Alteromonas/Salinimonas group</taxon>
        <taxon>Alteromonas</taxon>
    </lineage>
</organism>
<dbReference type="Proteomes" id="UP000709336">
    <property type="component" value="Unassembled WGS sequence"/>
</dbReference>
<proteinExistence type="predicted"/>